<feature type="transmembrane region" description="Helical" evidence="9">
    <location>
        <begin position="58"/>
        <end position="81"/>
    </location>
</feature>
<keyword evidence="6 9" id="KW-1133">Transmembrane helix</keyword>
<evidence type="ECO:0000256" key="6">
    <source>
        <dbReference type="ARBA" id="ARBA00022989"/>
    </source>
</evidence>
<feature type="compositionally biased region" description="Basic and acidic residues" evidence="8">
    <location>
        <begin position="1"/>
        <end position="14"/>
    </location>
</feature>
<organism evidence="10 11">
    <name type="scientific">Phrynosoma platyrhinos</name>
    <name type="common">Desert horned lizard</name>
    <dbReference type="NCBI Taxonomy" id="52577"/>
    <lineage>
        <taxon>Eukaryota</taxon>
        <taxon>Metazoa</taxon>
        <taxon>Chordata</taxon>
        <taxon>Craniata</taxon>
        <taxon>Vertebrata</taxon>
        <taxon>Euteleostomi</taxon>
        <taxon>Lepidosauria</taxon>
        <taxon>Squamata</taxon>
        <taxon>Bifurcata</taxon>
        <taxon>Unidentata</taxon>
        <taxon>Episquamata</taxon>
        <taxon>Toxicofera</taxon>
        <taxon>Iguania</taxon>
        <taxon>Phrynosomatidae</taxon>
        <taxon>Phrynosomatinae</taxon>
        <taxon>Phrynosoma</taxon>
    </lineage>
</organism>
<evidence type="ECO:0000313" key="11">
    <source>
        <dbReference type="Proteomes" id="UP000826234"/>
    </source>
</evidence>
<gene>
    <name evidence="10" type="ORF">JD844_024545</name>
</gene>
<sequence length="232" mass="26158">MDQRLRTAALDHHNTNKPKSSADMRFYSRKTFGLISRLSEADLNKMVKYGLDYTRCRWILPLLVGLAMIFGIIALAGRGWIYSQTLPFSQQGSLWRLCSLESGWQCRSLLDYAWGRGAAATFMVGFVLVCICFALAIIAFAIPTLRFNFLRGIGGLLFVAAAFSLMGLVIYPVMISKYIIFPVGTVNEFGWAYGFGWTMCLMSIGLGFFFCCIPLYEDQILGNVKPYYYPDI</sequence>
<dbReference type="PANTHER" id="PTHR14399:SF13">
    <property type="entry name" value="P53 APOPTOSIS EFFECTOR RELATED TO PMP22 A"/>
    <property type="match status" value="1"/>
</dbReference>
<evidence type="ECO:0008006" key="12">
    <source>
        <dbReference type="Google" id="ProtNLM"/>
    </source>
</evidence>
<accession>A0ABQ7SYF7</accession>
<dbReference type="Gene3D" id="1.20.140.150">
    <property type="match status" value="1"/>
</dbReference>
<dbReference type="InterPro" id="IPR004031">
    <property type="entry name" value="PMP22/EMP/MP20/Claudin"/>
</dbReference>
<feature type="transmembrane region" description="Helical" evidence="9">
    <location>
        <begin position="191"/>
        <end position="216"/>
    </location>
</feature>
<proteinExistence type="inferred from homology"/>
<evidence type="ECO:0000256" key="5">
    <source>
        <dbReference type="ARBA" id="ARBA00022949"/>
    </source>
</evidence>
<dbReference type="Pfam" id="PF00822">
    <property type="entry name" value="PMP22_Claudin"/>
    <property type="match status" value="1"/>
</dbReference>
<dbReference type="EMBL" id="JAIPUX010003289">
    <property type="protein sequence ID" value="KAH0622337.1"/>
    <property type="molecule type" value="Genomic_DNA"/>
</dbReference>
<evidence type="ECO:0000256" key="9">
    <source>
        <dbReference type="SAM" id="Phobius"/>
    </source>
</evidence>
<keyword evidence="11" id="KW-1185">Reference proteome</keyword>
<dbReference type="PANTHER" id="PTHR14399">
    <property type="entry name" value="P53-INDUCED PROTEIN RELATED"/>
    <property type="match status" value="1"/>
</dbReference>
<comment type="caution">
    <text evidence="10">The sequence shown here is derived from an EMBL/GenBank/DDBJ whole genome shotgun (WGS) entry which is preliminary data.</text>
</comment>
<protein>
    <recommendedName>
        <fullName evidence="12">P53 apoptosis effector related to PMP-22</fullName>
    </recommendedName>
</protein>
<dbReference type="InterPro" id="IPR015664">
    <property type="entry name" value="P53_induced"/>
</dbReference>
<feature type="region of interest" description="Disordered" evidence="8">
    <location>
        <begin position="1"/>
        <end position="21"/>
    </location>
</feature>
<evidence type="ECO:0000256" key="3">
    <source>
        <dbReference type="ARBA" id="ARBA00008691"/>
    </source>
</evidence>
<evidence type="ECO:0000256" key="7">
    <source>
        <dbReference type="ARBA" id="ARBA00023136"/>
    </source>
</evidence>
<keyword evidence="7 9" id="KW-0472">Membrane</keyword>
<dbReference type="Proteomes" id="UP000826234">
    <property type="component" value="Unassembled WGS sequence"/>
</dbReference>
<keyword evidence="4 9" id="KW-0812">Transmembrane</keyword>
<reference evidence="10 11" key="1">
    <citation type="journal article" date="2022" name="Gigascience">
        <title>A chromosome-level genome assembly and annotation of the desert horned lizard, Phrynosoma platyrhinos, provides insight into chromosomal rearrangements among reptiles.</title>
        <authorList>
            <person name="Koochekian N."/>
            <person name="Ascanio A."/>
            <person name="Farleigh K."/>
            <person name="Card D.C."/>
            <person name="Schield D.R."/>
            <person name="Castoe T.A."/>
            <person name="Jezkova T."/>
        </authorList>
    </citation>
    <scope>NUCLEOTIDE SEQUENCE [LARGE SCALE GENOMIC DNA]</scope>
    <source>
        <strain evidence="10">NK-2021</strain>
    </source>
</reference>
<evidence type="ECO:0000256" key="4">
    <source>
        <dbReference type="ARBA" id="ARBA00022692"/>
    </source>
</evidence>
<evidence type="ECO:0000256" key="2">
    <source>
        <dbReference type="ARBA" id="ARBA00004282"/>
    </source>
</evidence>
<evidence type="ECO:0000256" key="8">
    <source>
        <dbReference type="SAM" id="MobiDB-lite"/>
    </source>
</evidence>
<evidence type="ECO:0000313" key="10">
    <source>
        <dbReference type="EMBL" id="KAH0622337.1"/>
    </source>
</evidence>
<comment type="subcellular location">
    <subcellularLocation>
        <location evidence="2">Cell junction</location>
    </subcellularLocation>
    <subcellularLocation>
        <location evidence="1">Membrane</location>
        <topology evidence="1">Multi-pass membrane protein</topology>
    </subcellularLocation>
</comment>
<name>A0ABQ7SYF7_PHRPL</name>
<evidence type="ECO:0000256" key="1">
    <source>
        <dbReference type="ARBA" id="ARBA00004141"/>
    </source>
</evidence>
<feature type="transmembrane region" description="Helical" evidence="9">
    <location>
        <begin position="118"/>
        <end position="142"/>
    </location>
</feature>
<keyword evidence="5" id="KW-0965">Cell junction</keyword>
<comment type="similarity">
    <text evidence="3">Belongs to the TMEM47 family.</text>
</comment>
<feature type="transmembrane region" description="Helical" evidence="9">
    <location>
        <begin position="149"/>
        <end position="171"/>
    </location>
</feature>